<protein>
    <recommendedName>
        <fullName evidence="2">PARP catalytic domain-containing protein</fullName>
    </recommendedName>
</protein>
<feature type="domain" description="PARP catalytic" evidence="2">
    <location>
        <begin position="254"/>
        <end position="341"/>
    </location>
</feature>
<comment type="caution">
    <text evidence="3">The sequence shown here is derived from an EMBL/GenBank/DDBJ whole genome shotgun (WGS) entry which is preliminary data.</text>
</comment>
<dbReference type="Pfam" id="PF00644">
    <property type="entry name" value="PARP"/>
    <property type="match status" value="1"/>
</dbReference>
<accession>A0AAE0BHR6</accession>
<proteinExistence type="predicted"/>
<evidence type="ECO:0000259" key="2">
    <source>
        <dbReference type="Pfam" id="PF00644"/>
    </source>
</evidence>
<feature type="compositionally biased region" description="Basic and acidic residues" evidence="1">
    <location>
        <begin position="1"/>
        <end position="14"/>
    </location>
</feature>
<feature type="compositionally biased region" description="Basic and acidic residues" evidence="1">
    <location>
        <begin position="22"/>
        <end position="40"/>
    </location>
</feature>
<dbReference type="EMBL" id="LGRX02034830">
    <property type="protein sequence ID" value="KAK3236821.1"/>
    <property type="molecule type" value="Genomic_DNA"/>
</dbReference>
<sequence>MKGSDELTSDRSRQAVELCEAPQHDPMKGSDELTSDRSRQAVELCEAPQHDPMKGSDATVISVCHKLDGPPKPKESDSRAASLLLMPLHGASRTLPAVSSQWLPLDVARLHDGQRHAAEHADLPEDTTQHLEAAGSVADVINDTWRSFLNPASFAGNQVASKDTSFDNEGWYNWYDDRLILALELQGRLRTDAEASERLQLIERLQLKQREERHAAALVVTPNTAISCDGGDLQDVLAFQRADIRHFLVKNAQGHNFVKIEEVSQSKPGQPLYKRFVAAWERVRDRRIQCAFHGTPEENIEGICENGLDPMRRTVQAHGRGEYFGFTANRSKKYCKGGNKMLVFALLMDSSGVRYKSNSCLVIHKSEHQLPLFVLTWPSHPPVCAAYPAVHAQETQVRLRPGDMISQSTFPYPIDDGAMRLLSSARMQGASIAAETSQQISEARPPATPGLQSHVPSRRRTIIEQSGSSDDVE</sequence>
<dbReference type="AlphaFoldDB" id="A0AAE0BHR6"/>
<dbReference type="GO" id="GO:0003950">
    <property type="term" value="F:NAD+ poly-ADP-ribosyltransferase activity"/>
    <property type="evidence" value="ECO:0007669"/>
    <property type="project" value="InterPro"/>
</dbReference>
<dbReference type="Gene3D" id="3.90.228.10">
    <property type="match status" value="1"/>
</dbReference>
<evidence type="ECO:0000313" key="3">
    <source>
        <dbReference type="EMBL" id="KAK3236821.1"/>
    </source>
</evidence>
<dbReference type="InterPro" id="IPR012317">
    <property type="entry name" value="Poly(ADP-ribose)pol_cat_dom"/>
</dbReference>
<evidence type="ECO:0000256" key="1">
    <source>
        <dbReference type="SAM" id="MobiDB-lite"/>
    </source>
</evidence>
<feature type="region of interest" description="Disordered" evidence="1">
    <location>
        <begin position="1"/>
        <end position="56"/>
    </location>
</feature>
<feature type="region of interest" description="Disordered" evidence="1">
    <location>
        <begin position="435"/>
        <end position="473"/>
    </location>
</feature>
<feature type="compositionally biased region" description="Polar residues" evidence="1">
    <location>
        <begin position="463"/>
        <end position="473"/>
    </location>
</feature>
<name>A0AAE0BHR6_9CHLO</name>
<dbReference type="SUPFAM" id="SSF56399">
    <property type="entry name" value="ADP-ribosylation"/>
    <property type="match status" value="1"/>
</dbReference>
<organism evidence="3 4">
    <name type="scientific">Cymbomonas tetramitiformis</name>
    <dbReference type="NCBI Taxonomy" id="36881"/>
    <lineage>
        <taxon>Eukaryota</taxon>
        <taxon>Viridiplantae</taxon>
        <taxon>Chlorophyta</taxon>
        <taxon>Pyramimonadophyceae</taxon>
        <taxon>Pyramimonadales</taxon>
        <taxon>Pyramimonadaceae</taxon>
        <taxon>Cymbomonas</taxon>
    </lineage>
</organism>
<reference evidence="3 4" key="1">
    <citation type="journal article" date="2015" name="Genome Biol. Evol.">
        <title>Comparative Genomics of a Bacterivorous Green Alga Reveals Evolutionary Causalities and Consequences of Phago-Mixotrophic Mode of Nutrition.</title>
        <authorList>
            <person name="Burns J.A."/>
            <person name="Paasch A."/>
            <person name="Narechania A."/>
            <person name="Kim E."/>
        </authorList>
    </citation>
    <scope>NUCLEOTIDE SEQUENCE [LARGE SCALE GENOMIC DNA]</scope>
    <source>
        <strain evidence="3 4">PLY_AMNH</strain>
    </source>
</reference>
<gene>
    <name evidence="3" type="ORF">CYMTET_53063</name>
</gene>
<evidence type="ECO:0000313" key="4">
    <source>
        <dbReference type="Proteomes" id="UP001190700"/>
    </source>
</evidence>
<keyword evidence="4" id="KW-1185">Reference proteome</keyword>
<dbReference type="Proteomes" id="UP001190700">
    <property type="component" value="Unassembled WGS sequence"/>
</dbReference>